<dbReference type="InterPro" id="IPR036291">
    <property type="entry name" value="NAD(P)-bd_dom_sf"/>
</dbReference>
<dbReference type="KEGG" id="lcre:Pla8534_48890"/>
<evidence type="ECO:0000313" key="4">
    <source>
        <dbReference type="Proteomes" id="UP000317648"/>
    </source>
</evidence>
<dbReference type="InterPro" id="IPR019546">
    <property type="entry name" value="TAT_signal_bac_arc"/>
</dbReference>
<dbReference type="Pfam" id="PF19051">
    <property type="entry name" value="GFO_IDH_MocA_C2"/>
    <property type="match status" value="1"/>
</dbReference>
<dbReference type="Pfam" id="PF01408">
    <property type="entry name" value="GFO_IDH_MocA"/>
    <property type="match status" value="1"/>
</dbReference>
<dbReference type="PANTHER" id="PTHR43818">
    <property type="entry name" value="BCDNA.GH03377"/>
    <property type="match status" value="1"/>
</dbReference>
<dbReference type="EMBL" id="CP036433">
    <property type="protein sequence ID" value="QDU97063.1"/>
    <property type="molecule type" value="Genomic_DNA"/>
</dbReference>
<dbReference type="PROSITE" id="PS51318">
    <property type="entry name" value="TAT"/>
    <property type="match status" value="1"/>
</dbReference>
<accession>A0A518DYZ4</accession>
<dbReference type="Pfam" id="PF10518">
    <property type="entry name" value="TAT_signal"/>
    <property type="match status" value="1"/>
</dbReference>
<proteinExistence type="predicted"/>
<dbReference type="InterPro" id="IPR043906">
    <property type="entry name" value="Gfo/Idh/MocA_OxRdtase_bact_C"/>
</dbReference>
<dbReference type="GO" id="GO:0000166">
    <property type="term" value="F:nucleotide binding"/>
    <property type="evidence" value="ECO:0007669"/>
    <property type="project" value="InterPro"/>
</dbReference>
<gene>
    <name evidence="3" type="primary">iolG_17</name>
    <name evidence="3" type="ORF">Pla8534_48890</name>
</gene>
<organism evidence="3 4">
    <name type="scientific">Lignipirellula cremea</name>
    <dbReference type="NCBI Taxonomy" id="2528010"/>
    <lineage>
        <taxon>Bacteria</taxon>
        <taxon>Pseudomonadati</taxon>
        <taxon>Planctomycetota</taxon>
        <taxon>Planctomycetia</taxon>
        <taxon>Pirellulales</taxon>
        <taxon>Pirellulaceae</taxon>
        <taxon>Lignipirellula</taxon>
    </lineage>
</organism>
<feature type="domain" description="Gfo/Idh/MocA-like oxidoreductase bacterial type C-terminal" evidence="2">
    <location>
        <begin position="210"/>
        <end position="276"/>
    </location>
</feature>
<evidence type="ECO:0000313" key="3">
    <source>
        <dbReference type="EMBL" id="QDU97063.1"/>
    </source>
</evidence>
<dbReference type="GO" id="GO:0050112">
    <property type="term" value="F:inositol 2-dehydrogenase (NAD+) activity"/>
    <property type="evidence" value="ECO:0007669"/>
    <property type="project" value="UniProtKB-EC"/>
</dbReference>
<dbReference type="SUPFAM" id="SSF51735">
    <property type="entry name" value="NAD(P)-binding Rossmann-fold domains"/>
    <property type="match status" value="1"/>
</dbReference>
<dbReference type="Proteomes" id="UP000317648">
    <property type="component" value="Chromosome"/>
</dbReference>
<dbReference type="Gene3D" id="3.30.360.10">
    <property type="entry name" value="Dihydrodipicolinate Reductase, domain 2"/>
    <property type="match status" value="1"/>
</dbReference>
<dbReference type="RefSeq" id="WP_145055860.1">
    <property type="nucleotide sequence ID" value="NZ_CP036433.1"/>
</dbReference>
<evidence type="ECO:0000259" key="2">
    <source>
        <dbReference type="Pfam" id="PF19051"/>
    </source>
</evidence>
<reference evidence="3 4" key="1">
    <citation type="submission" date="2019-02" db="EMBL/GenBank/DDBJ databases">
        <title>Deep-cultivation of Planctomycetes and their phenomic and genomic characterization uncovers novel biology.</title>
        <authorList>
            <person name="Wiegand S."/>
            <person name="Jogler M."/>
            <person name="Boedeker C."/>
            <person name="Pinto D."/>
            <person name="Vollmers J."/>
            <person name="Rivas-Marin E."/>
            <person name="Kohn T."/>
            <person name="Peeters S.H."/>
            <person name="Heuer A."/>
            <person name="Rast P."/>
            <person name="Oberbeckmann S."/>
            <person name="Bunk B."/>
            <person name="Jeske O."/>
            <person name="Meyerdierks A."/>
            <person name="Storesund J.E."/>
            <person name="Kallscheuer N."/>
            <person name="Luecker S."/>
            <person name="Lage O.M."/>
            <person name="Pohl T."/>
            <person name="Merkel B.J."/>
            <person name="Hornburger P."/>
            <person name="Mueller R.-W."/>
            <person name="Bruemmer F."/>
            <person name="Labrenz M."/>
            <person name="Spormann A.M."/>
            <person name="Op den Camp H."/>
            <person name="Overmann J."/>
            <person name="Amann R."/>
            <person name="Jetten M.S.M."/>
            <person name="Mascher T."/>
            <person name="Medema M.H."/>
            <person name="Devos D.P."/>
            <person name="Kaster A.-K."/>
            <person name="Ovreas L."/>
            <person name="Rohde M."/>
            <person name="Galperin M.Y."/>
            <person name="Jogler C."/>
        </authorList>
    </citation>
    <scope>NUCLEOTIDE SEQUENCE [LARGE SCALE GENOMIC DNA]</scope>
    <source>
        <strain evidence="3 4">Pla85_3_4</strain>
    </source>
</reference>
<dbReference type="SUPFAM" id="SSF55347">
    <property type="entry name" value="Glyceraldehyde-3-phosphate dehydrogenase-like, C-terminal domain"/>
    <property type="match status" value="1"/>
</dbReference>
<dbReference type="InterPro" id="IPR006311">
    <property type="entry name" value="TAT_signal"/>
</dbReference>
<name>A0A518DYZ4_9BACT</name>
<dbReference type="OrthoDB" id="9788246at2"/>
<dbReference type="EC" id="1.1.1.18" evidence="3"/>
<dbReference type="InterPro" id="IPR050463">
    <property type="entry name" value="Gfo/Idh/MocA_oxidrdct_glycsds"/>
</dbReference>
<sequence>MTKPQNASRRDFLKTSAAAAAAGSVVYFPWTQKAFANEEKNDRPQIGCIGVGSMGSGDARAHAGFGDIVAVCDVDSRRAEKAKMDPKIGNGKADAYNEYRKVLDRNDIDVVSIVTPDHWHVRIAIEALEAGKHVFCQKPLTLTLEENQLIRNACDKHKDLVFLVGTQQRSDGNKFLRAVNMVQKGLLGKVSKVTVGINGSPTGGPFPIVDPPAELDWNTWLGQAPEVPYRERRCHYEFRWWYEYSGGKFTDWGAHHVDIATWALGYDKPGMGPSEIDGTDAKHPVPYENGYPTVDDCYNTSHDFAIHCQFGDTEMVIDSRSDNGILFDGEKGRLFVNRGKITGKPIEEEWDKGQFGPEELSALYKGKPFEGHKNNFYRCIREGGQTVSDVYTHTQAMATCHLAAIAARLGRKIKWDPKGEQVIGDDQAAAFFARKPREGYEVPRV</sequence>
<keyword evidence="4" id="KW-1185">Reference proteome</keyword>
<dbReference type="AlphaFoldDB" id="A0A518DYZ4"/>
<feature type="domain" description="Gfo/Idh/MocA-like oxidoreductase N-terminal" evidence="1">
    <location>
        <begin position="46"/>
        <end position="162"/>
    </location>
</feature>
<dbReference type="InterPro" id="IPR000683">
    <property type="entry name" value="Gfo/Idh/MocA-like_OxRdtase_N"/>
</dbReference>
<protein>
    <submittedName>
        <fullName evidence="3">Inositol 2-dehydrogenase</fullName>
        <ecNumber evidence="3">1.1.1.18</ecNumber>
    </submittedName>
</protein>
<evidence type="ECO:0000259" key="1">
    <source>
        <dbReference type="Pfam" id="PF01408"/>
    </source>
</evidence>
<dbReference type="NCBIfam" id="TIGR01409">
    <property type="entry name" value="TAT_signal_seq"/>
    <property type="match status" value="1"/>
</dbReference>
<dbReference type="PANTHER" id="PTHR43818:SF5">
    <property type="entry name" value="OXIDOREDUCTASE FAMILY PROTEIN"/>
    <property type="match status" value="1"/>
</dbReference>
<dbReference type="Gene3D" id="3.40.50.720">
    <property type="entry name" value="NAD(P)-binding Rossmann-like Domain"/>
    <property type="match status" value="1"/>
</dbReference>
<keyword evidence="3" id="KW-0560">Oxidoreductase</keyword>